<keyword evidence="1" id="KW-0732">Signal</keyword>
<dbReference type="Gene3D" id="2.60.120.200">
    <property type="match status" value="1"/>
</dbReference>
<name>A0A176TCF4_9FLAO</name>
<comment type="caution">
    <text evidence="2">The sequence shown here is derived from an EMBL/GenBank/DDBJ whole genome shotgun (WGS) entry which is preliminary data.</text>
</comment>
<feature type="signal peptide" evidence="1">
    <location>
        <begin position="1"/>
        <end position="21"/>
    </location>
</feature>
<dbReference type="Proteomes" id="UP000076923">
    <property type="component" value="Unassembled WGS sequence"/>
</dbReference>
<dbReference type="RefSeq" id="WP_068449298.1">
    <property type="nucleotide sequence ID" value="NZ_CP150660.1"/>
</dbReference>
<evidence type="ECO:0000313" key="3">
    <source>
        <dbReference type="Proteomes" id="UP000076923"/>
    </source>
</evidence>
<dbReference type="GO" id="GO:0004553">
    <property type="term" value="F:hydrolase activity, hydrolyzing O-glycosyl compounds"/>
    <property type="evidence" value="ECO:0007669"/>
    <property type="project" value="UniProtKB-ARBA"/>
</dbReference>
<dbReference type="SUPFAM" id="SSF49899">
    <property type="entry name" value="Concanavalin A-like lectins/glucanases"/>
    <property type="match status" value="1"/>
</dbReference>
<dbReference type="STRING" id="1333662.LPB303_07280"/>
<protein>
    <recommendedName>
        <fullName evidence="4">LamG-like jellyroll fold domain-containing protein</fullName>
    </recommendedName>
</protein>
<accession>A0A176TCF4</accession>
<dbReference type="Pfam" id="PF13385">
    <property type="entry name" value="Laminin_G_3"/>
    <property type="match status" value="1"/>
</dbReference>
<dbReference type="GO" id="GO:0005975">
    <property type="term" value="P:carbohydrate metabolic process"/>
    <property type="evidence" value="ECO:0007669"/>
    <property type="project" value="UniProtKB-ARBA"/>
</dbReference>
<evidence type="ECO:0000256" key="1">
    <source>
        <dbReference type="SAM" id="SignalP"/>
    </source>
</evidence>
<dbReference type="EMBL" id="LVWE01000028">
    <property type="protein sequence ID" value="OAD45540.1"/>
    <property type="molecule type" value="Genomic_DNA"/>
</dbReference>
<dbReference type="OrthoDB" id="1652165at2"/>
<proteinExistence type="predicted"/>
<keyword evidence="3" id="KW-1185">Reference proteome</keyword>
<evidence type="ECO:0000313" key="2">
    <source>
        <dbReference type="EMBL" id="OAD45540.1"/>
    </source>
</evidence>
<reference evidence="2 3" key="1">
    <citation type="submission" date="2016-02" db="EMBL/GenBank/DDBJ databases">
        <title>Draft genome sequence of Polaribacter atrinae KACC17473.</title>
        <authorList>
            <person name="Shin S.-K."/>
            <person name="Yi H."/>
        </authorList>
    </citation>
    <scope>NUCLEOTIDE SEQUENCE [LARGE SCALE GENOMIC DNA]</scope>
    <source>
        <strain evidence="2 3">KACC 17473</strain>
    </source>
</reference>
<evidence type="ECO:0008006" key="4">
    <source>
        <dbReference type="Google" id="ProtNLM"/>
    </source>
</evidence>
<dbReference type="InterPro" id="IPR013320">
    <property type="entry name" value="ConA-like_dom_sf"/>
</dbReference>
<feature type="chain" id="PRO_5008049788" description="LamG-like jellyroll fold domain-containing protein" evidence="1">
    <location>
        <begin position="22"/>
        <end position="543"/>
    </location>
</feature>
<gene>
    <name evidence="2" type="ORF">LPB303_07280</name>
</gene>
<organism evidence="2 3">
    <name type="scientific">Polaribacter atrinae</name>
    <dbReference type="NCBI Taxonomy" id="1333662"/>
    <lineage>
        <taxon>Bacteria</taxon>
        <taxon>Pseudomonadati</taxon>
        <taxon>Bacteroidota</taxon>
        <taxon>Flavobacteriia</taxon>
        <taxon>Flavobacteriales</taxon>
        <taxon>Flavobacteriaceae</taxon>
    </lineage>
</organism>
<sequence length="543" mass="58924">MKCFKSYLLFIFLLVVTVVSAQLPCSAGFNANGTDDFITVPNTDAINVQDTRNRTVEFWFKPSDITTRQVLYEEGAQVNTIIFFIENGRIYVGGYRNNADVVANRRFFRSAIGDVEVGKWSHVALTLEDTASPDLTFKWFLDGVEKDVQDGVQISRHTGDIAIGRNGGNMRYPESLTTNWVSSSVSGSTSETYSGVFTDQLSADYNFNGNISLFRIWNVARTQAQIDTNKSTYLTSGTSLVAYQDGDDIKYQANGTASIAATATANGSGTTYTWSVGSSTDFSNNANWSGTSSDVTKTQKVIINNSTNNPIITATIGVVNIGDLTVDANAEITVESGATLNVFYSLINNGKIVIKDGGSLIYHACNSPIQGLGTVDIQKITPTYSTNKFFSYWSSPVISSDSNIATVFSDASLIYKFDAAAENSDWVATGTSDFNTGIGYAVRNESTGGQLRTFSGKINEGAIEVDIYNTSNLEGTDFDGVVWSTSGDNLVGNPYASAIDWELVISDSDNSEIEGTMYLWDQNSVHIGENRQVDYIEYNATGG</sequence>
<dbReference type="AlphaFoldDB" id="A0A176TCF4"/>